<dbReference type="CDD" id="cd03784">
    <property type="entry name" value="GT1_Gtf-like"/>
    <property type="match status" value="1"/>
</dbReference>
<comment type="caution">
    <text evidence="6">The sequence shown here is derived from an EMBL/GenBank/DDBJ whole genome shotgun (WGS) entry which is preliminary data.</text>
</comment>
<gene>
    <name evidence="6" type="primary">UGT87A2</name>
    <name evidence="6" type="ORF">QJS10_CPB17g01694</name>
</gene>
<dbReference type="EC" id="2.4.1.-" evidence="4"/>
<comment type="similarity">
    <text evidence="1 3">Belongs to the UDP-glycosyltransferase family.</text>
</comment>
<dbReference type="Pfam" id="PF00201">
    <property type="entry name" value="UDPGT"/>
    <property type="match status" value="1"/>
</dbReference>
<sequence length="405" mass="44735">MDPSKTNGQKSLSHVVAVPYPGRGHVNAMLSFSDDLAARGLTITVVATEEWLGLISAAASDSSPSPSAENPRFRSIPNVIPSEHVRYADFAGFIDAVFTKMESPFERLLDRLDPPPDAIIADTFLPWAVAVGNRRGIPVYSLWPMSPSTFSVFYHFDRLESDDSEGRADDDLIKCIPEIRAVRYGDLQWLMAIKSTLKRLLETFLWVPKAKALLLTTYYDLEPGIVDALRSILPISVHPIGPSIPHIKLHRSDSNYDDYFSWLDSQKDESVLYVSQGSFLSTSGPQLDELVAGVRMSGTAYIWVARGGDATRFEGGSHGLVVGWCEQLRVLCHRAVGGFMTHCGWNSVLEGLYAGVPMLTFPLACDQPLNRRLVAEVWGVGIDLLKEAKASEVVGERRWRRLSGG</sequence>
<evidence type="ECO:0000313" key="6">
    <source>
        <dbReference type="EMBL" id="KAK1293725.1"/>
    </source>
</evidence>
<name>A0AAV9CY35_ACOCL</name>
<dbReference type="Proteomes" id="UP001180020">
    <property type="component" value="Unassembled WGS sequence"/>
</dbReference>
<evidence type="ECO:0000256" key="4">
    <source>
        <dbReference type="RuleBase" id="RU362057"/>
    </source>
</evidence>
<dbReference type="SUPFAM" id="SSF53756">
    <property type="entry name" value="UDP-Glycosyltransferase/glycogen phosphorylase"/>
    <property type="match status" value="1"/>
</dbReference>
<evidence type="ECO:0000256" key="3">
    <source>
        <dbReference type="RuleBase" id="RU003718"/>
    </source>
</evidence>
<dbReference type="AlphaFoldDB" id="A0AAV9CY35"/>
<dbReference type="Pfam" id="PF26168">
    <property type="entry name" value="Glyco_transf_N"/>
    <property type="match status" value="1"/>
</dbReference>
<evidence type="ECO:0000256" key="1">
    <source>
        <dbReference type="ARBA" id="ARBA00009995"/>
    </source>
</evidence>
<reference evidence="6" key="2">
    <citation type="submission" date="2023-06" db="EMBL/GenBank/DDBJ databases">
        <authorList>
            <person name="Ma L."/>
            <person name="Liu K.-W."/>
            <person name="Li Z."/>
            <person name="Hsiao Y.-Y."/>
            <person name="Qi Y."/>
            <person name="Fu T."/>
            <person name="Tang G."/>
            <person name="Zhang D."/>
            <person name="Sun W.-H."/>
            <person name="Liu D.-K."/>
            <person name="Li Y."/>
            <person name="Chen G.-Z."/>
            <person name="Liu X.-D."/>
            <person name="Liao X.-Y."/>
            <person name="Jiang Y.-T."/>
            <person name="Yu X."/>
            <person name="Hao Y."/>
            <person name="Huang J."/>
            <person name="Zhao X.-W."/>
            <person name="Ke S."/>
            <person name="Chen Y.-Y."/>
            <person name="Wu W.-L."/>
            <person name="Hsu J.-L."/>
            <person name="Lin Y.-F."/>
            <person name="Huang M.-D."/>
            <person name="Li C.-Y."/>
            <person name="Huang L."/>
            <person name="Wang Z.-W."/>
            <person name="Zhao X."/>
            <person name="Zhong W.-Y."/>
            <person name="Peng D.-H."/>
            <person name="Ahmad S."/>
            <person name="Lan S."/>
            <person name="Zhang J.-S."/>
            <person name="Tsai W.-C."/>
            <person name="Van De Peer Y."/>
            <person name="Liu Z.-J."/>
        </authorList>
    </citation>
    <scope>NUCLEOTIDE SEQUENCE</scope>
    <source>
        <strain evidence="6">CP</strain>
        <tissue evidence="6">Leaves</tissue>
    </source>
</reference>
<dbReference type="Gene3D" id="3.40.50.2000">
    <property type="entry name" value="Glycogen Phosphorylase B"/>
    <property type="match status" value="2"/>
</dbReference>
<reference evidence="6" key="1">
    <citation type="journal article" date="2023" name="Nat. Commun.">
        <title>Diploid and tetraploid genomes of Acorus and the evolution of monocots.</title>
        <authorList>
            <person name="Ma L."/>
            <person name="Liu K.W."/>
            <person name="Li Z."/>
            <person name="Hsiao Y.Y."/>
            <person name="Qi Y."/>
            <person name="Fu T."/>
            <person name="Tang G.D."/>
            <person name="Zhang D."/>
            <person name="Sun W.H."/>
            <person name="Liu D.K."/>
            <person name="Li Y."/>
            <person name="Chen G.Z."/>
            <person name="Liu X.D."/>
            <person name="Liao X.Y."/>
            <person name="Jiang Y.T."/>
            <person name="Yu X."/>
            <person name="Hao Y."/>
            <person name="Huang J."/>
            <person name="Zhao X.W."/>
            <person name="Ke S."/>
            <person name="Chen Y.Y."/>
            <person name="Wu W.L."/>
            <person name="Hsu J.L."/>
            <person name="Lin Y.F."/>
            <person name="Huang M.D."/>
            <person name="Li C.Y."/>
            <person name="Huang L."/>
            <person name="Wang Z.W."/>
            <person name="Zhao X."/>
            <person name="Zhong W.Y."/>
            <person name="Peng D.H."/>
            <person name="Ahmad S."/>
            <person name="Lan S."/>
            <person name="Zhang J.S."/>
            <person name="Tsai W.C."/>
            <person name="Van de Peer Y."/>
            <person name="Liu Z.J."/>
        </authorList>
    </citation>
    <scope>NUCLEOTIDE SEQUENCE</scope>
    <source>
        <strain evidence="6">CP</strain>
    </source>
</reference>
<dbReference type="GO" id="GO:0080044">
    <property type="term" value="F:quercetin 7-O-glucosyltransferase activity"/>
    <property type="evidence" value="ECO:0007669"/>
    <property type="project" value="TreeGrafter"/>
</dbReference>
<dbReference type="GO" id="GO:0080043">
    <property type="term" value="F:quercetin 3-O-glucosyltransferase activity"/>
    <property type="evidence" value="ECO:0007669"/>
    <property type="project" value="TreeGrafter"/>
</dbReference>
<dbReference type="InterPro" id="IPR035595">
    <property type="entry name" value="UDP_glycos_trans_CS"/>
</dbReference>
<evidence type="ECO:0000313" key="7">
    <source>
        <dbReference type="Proteomes" id="UP001180020"/>
    </source>
</evidence>
<proteinExistence type="inferred from homology"/>
<feature type="domain" description="Glycosyltransferase N-terminal" evidence="5">
    <location>
        <begin position="15"/>
        <end position="50"/>
    </location>
</feature>
<keyword evidence="3" id="KW-0328">Glycosyltransferase</keyword>
<dbReference type="PANTHER" id="PTHR11926">
    <property type="entry name" value="GLUCOSYL/GLUCURONOSYL TRANSFERASES"/>
    <property type="match status" value="1"/>
</dbReference>
<organism evidence="6 7">
    <name type="scientific">Acorus calamus</name>
    <name type="common">Sweet flag</name>
    <dbReference type="NCBI Taxonomy" id="4465"/>
    <lineage>
        <taxon>Eukaryota</taxon>
        <taxon>Viridiplantae</taxon>
        <taxon>Streptophyta</taxon>
        <taxon>Embryophyta</taxon>
        <taxon>Tracheophyta</taxon>
        <taxon>Spermatophyta</taxon>
        <taxon>Magnoliopsida</taxon>
        <taxon>Liliopsida</taxon>
        <taxon>Acoraceae</taxon>
        <taxon>Acorus</taxon>
    </lineage>
</organism>
<evidence type="ECO:0000256" key="2">
    <source>
        <dbReference type="ARBA" id="ARBA00022679"/>
    </source>
</evidence>
<protein>
    <recommendedName>
        <fullName evidence="4">Glycosyltransferase</fullName>
        <ecNumber evidence="4">2.4.1.-</ecNumber>
    </recommendedName>
</protein>
<dbReference type="InterPro" id="IPR002213">
    <property type="entry name" value="UDP_glucos_trans"/>
</dbReference>
<dbReference type="EMBL" id="JAUJYO010000017">
    <property type="protein sequence ID" value="KAK1293725.1"/>
    <property type="molecule type" value="Genomic_DNA"/>
</dbReference>
<dbReference type="PANTHER" id="PTHR11926:SF1395">
    <property type="entry name" value="GLYCOSYLTRANSFERASE"/>
    <property type="match status" value="1"/>
</dbReference>
<dbReference type="PROSITE" id="PS00375">
    <property type="entry name" value="UDPGT"/>
    <property type="match status" value="1"/>
</dbReference>
<evidence type="ECO:0000259" key="5">
    <source>
        <dbReference type="Pfam" id="PF26168"/>
    </source>
</evidence>
<keyword evidence="2 3" id="KW-0808">Transferase</keyword>
<dbReference type="InterPro" id="IPR058980">
    <property type="entry name" value="Glyco_transf_N"/>
</dbReference>
<accession>A0AAV9CY35</accession>
<keyword evidence="7" id="KW-1185">Reference proteome</keyword>